<evidence type="ECO:0000313" key="7">
    <source>
        <dbReference type="EMBL" id="CAH1001048.1"/>
    </source>
</evidence>
<evidence type="ECO:0000256" key="5">
    <source>
        <dbReference type="ARBA" id="ARBA00023136"/>
    </source>
</evidence>
<keyword evidence="2" id="KW-1003">Cell membrane</keyword>
<comment type="caution">
    <text evidence="7">The sequence shown here is derived from an EMBL/GenBank/DDBJ whole genome shotgun (WGS) entry which is preliminary data.</text>
</comment>
<dbReference type="Proteomes" id="UP000837803">
    <property type="component" value="Unassembled WGS sequence"/>
</dbReference>
<keyword evidence="4 6" id="KW-1133">Transmembrane helix</keyword>
<name>A0ABM9B1Y8_9BACT</name>
<evidence type="ECO:0000313" key="8">
    <source>
        <dbReference type="Proteomes" id="UP000837803"/>
    </source>
</evidence>
<evidence type="ECO:0000256" key="4">
    <source>
        <dbReference type="ARBA" id="ARBA00022989"/>
    </source>
</evidence>
<reference evidence="7" key="1">
    <citation type="submission" date="2021-12" db="EMBL/GenBank/DDBJ databases">
        <authorList>
            <person name="Rodrigo-Torres L."/>
            <person name="Arahal R. D."/>
            <person name="Lucena T."/>
        </authorList>
    </citation>
    <scope>NUCLEOTIDE SEQUENCE</scope>
    <source>
        <strain evidence="7">CECT 8419</strain>
    </source>
</reference>
<sequence length="341" mass="37678">MEGSPPWRPRALLSCIDQRYIDRLLPAPAVRTWALRLLVAAALLVFAYQCISVGRRLDWPAFVLALGRPGNWRYLLLAVAMMPLNWLLEARKWQLLLHAFLPWSFGKVVRATLAGVSLSAATPNRIGEIGGRLLLARRGEYTGVVASSLLGSACQWVAFLLLAWPALVVTVGGVVQGPWQVLGGWLLPLGPLLVVVLAVGGRPLILRLLRWIEGRFHRPTAELRASLVNVKYTLMLRSSAYACLRFSVYCVQLYLLLWFFGLELPWWTGLAGIAAIYLVQAGIPLPPGLNFVTRTELGLLLWQVDAADGVAVLAAYTALFSVNVLLPALPGYWLIVRKNRS</sequence>
<evidence type="ECO:0000256" key="3">
    <source>
        <dbReference type="ARBA" id="ARBA00022692"/>
    </source>
</evidence>
<feature type="transmembrane region" description="Helical" evidence="6">
    <location>
        <begin position="266"/>
        <end position="289"/>
    </location>
</feature>
<feature type="transmembrane region" description="Helical" evidence="6">
    <location>
        <begin position="310"/>
        <end position="335"/>
    </location>
</feature>
<feature type="transmembrane region" description="Helical" evidence="6">
    <location>
        <begin position="184"/>
        <end position="205"/>
    </location>
</feature>
<proteinExistence type="predicted"/>
<protein>
    <recommendedName>
        <fullName evidence="9">Flippase-like domain-containing protein</fullName>
    </recommendedName>
</protein>
<evidence type="ECO:0000256" key="2">
    <source>
        <dbReference type="ARBA" id="ARBA00022475"/>
    </source>
</evidence>
<dbReference type="EMBL" id="CAKLPZ010000002">
    <property type="protein sequence ID" value="CAH1001048.1"/>
    <property type="molecule type" value="Genomic_DNA"/>
</dbReference>
<dbReference type="RefSeq" id="WP_238750968.1">
    <property type="nucleotide sequence ID" value="NZ_CAKLPZ010000002.1"/>
</dbReference>
<feature type="transmembrane region" description="Helical" evidence="6">
    <location>
        <begin position="72"/>
        <end position="88"/>
    </location>
</feature>
<organism evidence="7 8">
    <name type="scientific">Neolewinella maritima</name>
    <dbReference type="NCBI Taxonomy" id="1383882"/>
    <lineage>
        <taxon>Bacteria</taxon>
        <taxon>Pseudomonadati</taxon>
        <taxon>Bacteroidota</taxon>
        <taxon>Saprospiria</taxon>
        <taxon>Saprospirales</taxon>
        <taxon>Lewinellaceae</taxon>
        <taxon>Neolewinella</taxon>
    </lineage>
</organism>
<feature type="transmembrane region" description="Helical" evidence="6">
    <location>
        <begin position="141"/>
        <end position="164"/>
    </location>
</feature>
<evidence type="ECO:0008006" key="9">
    <source>
        <dbReference type="Google" id="ProtNLM"/>
    </source>
</evidence>
<keyword evidence="3 6" id="KW-0812">Transmembrane</keyword>
<evidence type="ECO:0000256" key="6">
    <source>
        <dbReference type="SAM" id="Phobius"/>
    </source>
</evidence>
<keyword evidence="5 6" id="KW-0472">Membrane</keyword>
<gene>
    <name evidence="7" type="ORF">LEM8419_02015</name>
</gene>
<dbReference type="Pfam" id="PF03706">
    <property type="entry name" value="LPG_synthase_TM"/>
    <property type="match status" value="1"/>
</dbReference>
<dbReference type="InterPro" id="IPR022791">
    <property type="entry name" value="L-PG_synthase/AglD"/>
</dbReference>
<feature type="transmembrane region" description="Helical" evidence="6">
    <location>
        <begin position="33"/>
        <end position="51"/>
    </location>
</feature>
<evidence type="ECO:0000256" key="1">
    <source>
        <dbReference type="ARBA" id="ARBA00004651"/>
    </source>
</evidence>
<comment type="subcellular location">
    <subcellularLocation>
        <location evidence="1">Cell membrane</location>
        <topology evidence="1">Multi-pass membrane protein</topology>
    </subcellularLocation>
</comment>
<keyword evidence="8" id="KW-1185">Reference proteome</keyword>
<accession>A0ABM9B1Y8</accession>